<accession>A0A0G4G5R5</accession>
<evidence type="ECO:0000256" key="1">
    <source>
        <dbReference type="SAM" id="MobiDB-lite"/>
    </source>
</evidence>
<reference evidence="2 3" key="1">
    <citation type="submission" date="2014-11" db="EMBL/GenBank/DDBJ databases">
        <authorList>
            <person name="Zhu J."/>
            <person name="Qi W."/>
            <person name="Song R."/>
        </authorList>
    </citation>
    <scope>NUCLEOTIDE SEQUENCE [LARGE SCALE GENOMIC DNA]</scope>
</reference>
<keyword evidence="3" id="KW-1185">Reference proteome</keyword>
<protein>
    <submittedName>
        <fullName evidence="2">Uncharacterized protein</fullName>
    </submittedName>
</protein>
<dbReference type="Proteomes" id="UP000041254">
    <property type="component" value="Unassembled WGS sequence"/>
</dbReference>
<sequence length="309" mass="33737">MSDQKSPEKAAKEVAEGAGGEDLEQLAALISDYNRAVRCDDLAGVCRLAEEIDKVRPCMNQRSKALAWASERGAQLLGELAASSSAVRKGLHQQRLKRSHAACAEAPAQAASDEPKADWEQTYDEMERQLKEAAERQRKRGRVAEGQAGQSADDEAVEDEEEVRQDIGIPSASLPADIDESDEAKAVRDLLLAERLEACPAPVVVVDRVEHVKNSMVGMWDGGTMDAVVRAVNAKDYKVGAQYSCDSCVITRHNEEKITAEDIKNIASHGPHAREHIFLNAATKMSEIDMTKAFKMIPVVQADGFLSIR</sequence>
<dbReference type="VEuPathDB" id="CryptoDB:Vbra_17073"/>
<organism evidence="2 3">
    <name type="scientific">Vitrella brassicaformis (strain CCMP3155)</name>
    <dbReference type="NCBI Taxonomy" id="1169540"/>
    <lineage>
        <taxon>Eukaryota</taxon>
        <taxon>Sar</taxon>
        <taxon>Alveolata</taxon>
        <taxon>Colpodellida</taxon>
        <taxon>Vitrellaceae</taxon>
        <taxon>Vitrella</taxon>
    </lineage>
</organism>
<feature type="compositionally biased region" description="Low complexity" evidence="1">
    <location>
        <begin position="101"/>
        <end position="111"/>
    </location>
</feature>
<name>A0A0G4G5R5_VITBC</name>
<gene>
    <name evidence="2" type="ORF">Vbra_17073</name>
</gene>
<feature type="region of interest" description="Disordered" evidence="1">
    <location>
        <begin position="99"/>
        <end position="180"/>
    </location>
</feature>
<dbReference type="EMBL" id="CDMY01000571">
    <property type="protein sequence ID" value="CEM23708.1"/>
    <property type="molecule type" value="Genomic_DNA"/>
</dbReference>
<feature type="compositionally biased region" description="Acidic residues" evidence="1">
    <location>
        <begin position="152"/>
        <end position="163"/>
    </location>
</feature>
<feature type="compositionally biased region" description="Basic and acidic residues" evidence="1">
    <location>
        <begin position="113"/>
        <end position="136"/>
    </location>
</feature>
<evidence type="ECO:0000313" key="2">
    <source>
        <dbReference type="EMBL" id="CEM23708.1"/>
    </source>
</evidence>
<dbReference type="InParanoid" id="A0A0G4G5R5"/>
<proteinExistence type="predicted"/>
<dbReference type="AlphaFoldDB" id="A0A0G4G5R5"/>
<evidence type="ECO:0000313" key="3">
    <source>
        <dbReference type="Proteomes" id="UP000041254"/>
    </source>
</evidence>